<evidence type="ECO:0008006" key="3">
    <source>
        <dbReference type="Google" id="ProtNLM"/>
    </source>
</evidence>
<keyword evidence="2" id="KW-1185">Reference proteome</keyword>
<dbReference type="EMBL" id="CP126980">
    <property type="protein sequence ID" value="WIM97893.1"/>
    <property type="molecule type" value="Genomic_DNA"/>
</dbReference>
<dbReference type="RefSeq" id="WP_284919287.1">
    <property type="nucleotide sequence ID" value="NZ_CP126980.1"/>
</dbReference>
<evidence type="ECO:0000313" key="1">
    <source>
        <dbReference type="EMBL" id="WIM97893.1"/>
    </source>
</evidence>
<evidence type="ECO:0000313" key="2">
    <source>
        <dbReference type="Proteomes" id="UP001240150"/>
    </source>
</evidence>
<proteinExistence type="predicted"/>
<dbReference type="Proteomes" id="UP001240150">
    <property type="component" value="Chromosome"/>
</dbReference>
<name>A0ABY8WLD7_9ACTN</name>
<accession>A0ABY8WLD7</accession>
<protein>
    <recommendedName>
        <fullName evidence="3">FXSXX-COOH protein</fullName>
    </recommendedName>
</protein>
<gene>
    <name evidence="1" type="ORF">ACTOB_001450</name>
</gene>
<sequence>MSSVALAELRQIDLTEAAARVLLRLRNSGGSISGYNGKFAEPGTAAPTHAPGS</sequence>
<reference evidence="1 2" key="1">
    <citation type="submission" date="2023-06" db="EMBL/GenBank/DDBJ databases">
        <authorList>
            <person name="Yushchuk O."/>
            <person name="Binda E."/>
            <person name="Ruckert-Reed C."/>
            <person name="Fedorenko V."/>
            <person name="Kalinowski J."/>
            <person name="Marinelli F."/>
        </authorList>
    </citation>
    <scope>NUCLEOTIDE SEQUENCE [LARGE SCALE GENOMIC DNA]</scope>
    <source>
        <strain evidence="1 2">NRRL 3884</strain>
    </source>
</reference>
<organism evidence="1 2">
    <name type="scientific">Actinoplanes oblitus</name>
    <dbReference type="NCBI Taxonomy" id="3040509"/>
    <lineage>
        <taxon>Bacteria</taxon>
        <taxon>Bacillati</taxon>
        <taxon>Actinomycetota</taxon>
        <taxon>Actinomycetes</taxon>
        <taxon>Micromonosporales</taxon>
        <taxon>Micromonosporaceae</taxon>
        <taxon>Actinoplanes</taxon>
    </lineage>
</organism>